<name>A0ABT2NLE1_9RHOB</name>
<dbReference type="Proteomes" id="UP001205601">
    <property type="component" value="Unassembled WGS sequence"/>
</dbReference>
<dbReference type="InterPro" id="IPR006201">
    <property type="entry name" value="Neur_channel"/>
</dbReference>
<feature type="signal peptide" evidence="2">
    <location>
        <begin position="1"/>
        <end position="25"/>
    </location>
</feature>
<dbReference type="Gene3D" id="2.70.170.10">
    <property type="entry name" value="Neurotransmitter-gated ion-channel ligand-binding domain"/>
    <property type="match status" value="1"/>
</dbReference>
<accession>A0ABT2NLE1</accession>
<evidence type="ECO:0000256" key="1">
    <source>
        <dbReference type="SAM" id="Phobius"/>
    </source>
</evidence>
<protein>
    <submittedName>
        <fullName evidence="3">Uncharacterized protein</fullName>
    </submittedName>
</protein>
<gene>
    <name evidence="3" type="ORF">N5I32_08665</name>
</gene>
<dbReference type="PANTHER" id="PTHR18945">
    <property type="entry name" value="NEUROTRANSMITTER GATED ION CHANNEL"/>
    <property type="match status" value="1"/>
</dbReference>
<feature type="transmembrane region" description="Helical" evidence="1">
    <location>
        <begin position="214"/>
        <end position="234"/>
    </location>
</feature>
<dbReference type="InterPro" id="IPR038050">
    <property type="entry name" value="Neuro_actylchol_rec"/>
</dbReference>
<keyword evidence="1" id="KW-0812">Transmembrane</keyword>
<organism evidence="3 4">
    <name type="scientific">Albidovulum sediminis</name>
    <dbReference type="NCBI Taxonomy" id="3066345"/>
    <lineage>
        <taxon>Bacteria</taxon>
        <taxon>Pseudomonadati</taxon>
        <taxon>Pseudomonadota</taxon>
        <taxon>Alphaproteobacteria</taxon>
        <taxon>Rhodobacterales</taxon>
        <taxon>Paracoccaceae</taxon>
        <taxon>Albidovulum</taxon>
    </lineage>
</organism>
<comment type="caution">
    <text evidence="3">The sequence shown here is derived from an EMBL/GenBank/DDBJ whole genome shotgun (WGS) entry which is preliminary data.</text>
</comment>
<feature type="transmembrane region" description="Helical" evidence="1">
    <location>
        <begin position="279"/>
        <end position="300"/>
    </location>
</feature>
<evidence type="ECO:0000313" key="4">
    <source>
        <dbReference type="Proteomes" id="UP001205601"/>
    </source>
</evidence>
<dbReference type="RefSeq" id="WP_261494999.1">
    <property type="nucleotide sequence ID" value="NZ_JAOCQF010000001.1"/>
</dbReference>
<evidence type="ECO:0000256" key="2">
    <source>
        <dbReference type="SAM" id="SignalP"/>
    </source>
</evidence>
<keyword evidence="1" id="KW-1133">Transmembrane helix</keyword>
<reference evidence="4" key="1">
    <citation type="submission" date="2023-07" db="EMBL/GenBank/DDBJ databases">
        <title>Defluviimonas sediminis sp. nov., isolated from mangrove sediment.</title>
        <authorList>
            <person name="Liu L."/>
            <person name="Li J."/>
            <person name="Huang Y."/>
            <person name="Pan J."/>
            <person name="Li M."/>
        </authorList>
    </citation>
    <scope>NUCLEOTIDE SEQUENCE [LARGE SCALE GENOMIC DNA]</scope>
    <source>
        <strain evidence="4">FT324</strain>
    </source>
</reference>
<proteinExistence type="predicted"/>
<keyword evidence="4" id="KW-1185">Reference proteome</keyword>
<evidence type="ECO:0000313" key="3">
    <source>
        <dbReference type="EMBL" id="MCT8329581.1"/>
    </source>
</evidence>
<keyword evidence="1" id="KW-0472">Membrane</keyword>
<keyword evidence="2" id="KW-0732">Signal</keyword>
<feature type="transmembrane region" description="Helical" evidence="1">
    <location>
        <begin position="246"/>
        <end position="267"/>
    </location>
</feature>
<feature type="chain" id="PRO_5047254659" evidence="2">
    <location>
        <begin position="26"/>
        <end position="337"/>
    </location>
</feature>
<sequence length="337" mass="36931">MIFRRFLAFLSLVGLVLATALPGLAQTNGTTEGALVADAVTLGDSLTEVQTGIYVLRLTNVSPRDGSFDVDFWIWFRWQGTDVRPDQTFELANGVISNRSDTEVLNDNGFNYATVRVQGTIYQQFDVREFPLDNHVLTIDIEDAQYDASNLVYVPDASTALDPTVEVAGWQVGLGRPSAANHVYPTNYGLQGSGVAESAYSRFSVPITLERTSFAPLFKLFWISFLAVVLGLLAFKVKSDDLDARFGMGVGSIFAASANAFVISDSLPETTHITLAEQINLIAVGAIFLTVFISIWSLRLRYVERDEASVTLDNWSLVIIGVGYVLLNAVVLLLHFV</sequence>
<dbReference type="EMBL" id="JAOCQF010000001">
    <property type="protein sequence ID" value="MCT8329581.1"/>
    <property type="molecule type" value="Genomic_DNA"/>
</dbReference>
<dbReference type="SUPFAM" id="SSF63712">
    <property type="entry name" value="Nicotinic receptor ligand binding domain-like"/>
    <property type="match status" value="1"/>
</dbReference>
<dbReference type="Gene3D" id="1.20.58.390">
    <property type="entry name" value="Neurotransmitter-gated ion-channel transmembrane domain"/>
    <property type="match status" value="1"/>
</dbReference>
<feature type="transmembrane region" description="Helical" evidence="1">
    <location>
        <begin position="312"/>
        <end position="336"/>
    </location>
</feature>
<dbReference type="InterPro" id="IPR036734">
    <property type="entry name" value="Neur_chan_lig-bd_sf"/>
</dbReference>